<name>A0AAP2YYV5_9EURY</name>
<dbReference type="InterPro" id="IPR006016">
    <property type="entry name" value="UspA"/>
</dbReference>
<evidence type="ECO:0000313" key="3">
    <source>
        <dbReference type="EMBL" id="MCU4741647.1"/>
    </source>
</evidence>
<evidence type="ECO:0000313" key="4">
    <source>
        <dbReference type="Proteomes" id="UP001321018"/>
    </source>
</evidence>
<dbReference type="AlphaFoldDB" id="A0AAP2YYV5"/>
<dbReference type="Gene3D" id="3.40.50.620">
    <property type="entry name" value="HUPs"/>
    <property type="match status" value="1"/>
</dbReference>
<dbReference type="EMBL" id="JAOPKA010000005">
    <property type="protein sequence ID" value="MCU4741647.1"/>
    <property type="molecule type" value="Genomic_DNA"/>
</dbReference>
<feature type="domain" description="UspA" evidence="2">
    <location>
        <begin position="1"/>
        <end position="143"/>
    </location>
</feature>
<gene>
    <name evidence="3" type="ORF">OB960_09580</name>
</gene>
<organism evidence="3 4">
    <name type="scientific">Natronoglomus mannanivorans</name>
    <dbReference type="NCBI Taxonomy" id="2979990"/>
    <lineage>
        <taxon>Archaea</taxon>
        <taxon>Methanobacteriati</taxon>
        <taxon>Methanobacteriota</taxon>
        <taxon>Stenosarchaea group</taxon>
        <taxon>Halobacteria</taxon>
        <taxon>Halobacteriales</taxon>
        <taxon>Natrialbaceae</taxon>
        <taxon>Natronoglomus</taxon>
    </lineage>
</organism>
<dbReference type="SUPFAM" id="SSF52402">
    <property type="entry name" value="Adenine nucleotide alpha hydrolases-like"/>
    <property type="match status" value="1"/>
</dbReference>
<evidence type="ECO:0000259" key="2">
    <source>
        <dbReference type="Pfam" id="PF00582"/>
    </source>
</evidence>
<proteinExistence type="inferred from homology"/>
<protein>
    <submittedName>
        <fullName evidence="3">Universal stress protein</fullName>
    </submittedName>
</protein>
<dbReference type="Proteomes" id="UP001321018">
    <property type="component" value="Unassembled WGS sequence"/>
</dbReference>
<comment type="caution">
    <text evidence="3">The sequence shown here is derived from an EMBL/GenBank/DDBJ whole genome shotgun (WGS) entry which is preliminary data.</text>
</comment>
<dbReference type="InterPro" id="IPR006015">
    <property type="entry name" value="Universal_stress_UspA"/>
</dbReference>
<dbReference type="CDD" id="cd00293">
    <property type="entry name" value="USP-like"/>
    <property type="match status" value="1"/>
</dbReference>
<reference evidence="3" key="1">
    <citation type="submission" date="2022-09" db="EMBL/GenBank/DDBJ databases">
        <title>Enrichment on poylsaccharides allowed isolation of novel metabolic and taxonomic groups of Haloarchaea.</title>
        <authorList>
            <person name="Sorokin D.Y."/>
            <person name="Elcheninov A.G."/>
            <person name="Khizhniak T.V."/>
            <person name="Kolganova T.V."/>
            <person name="Kublanov I.V."/>
        </authorList>
    </citation>
    <scope>NUCLEOTIDE SEQUENCE</scope>
    <source>
        <strain evidence="3">AArc-xg1-1</strain>
    </source>
</reference>
<dbReference type="PANTHER" id="PTHR46268:SF24">
    <property type="entry name" value="UNIVERSAL STRESS PROTEIN"/>
    <property type="match status" value="1"/>
</dbReference>
<sequence length="150" mass="16257">MTSHVLVPIDGEPSSRHALEFALSEHPEATIRALHVIGFVDSTRRLGTLGGDARERYLEAEDYAEQVLAEAQSLASDFDSGLEIETDVAFGPPPRVIPDYAAEHGVDHIVMGDHGMAGSRRMVLGSVAEMVVRRAAVPVTVVRENQDADR</sequence>
<dbReference type="InterPro" id="IPR014729">
    <property type="entry name" value="Rossmann-like_a/b/a_fold"/>
</dbReference>
<evidence type="ECO:0000256" key="1">
    <source>
        <dbReference type="ARBA" id="ARBA00008791"/>
    </source>
</evidence>
<dbReference type="PRINTS" id="PR01438">
    <property type="entry name" value="UNVRSLSTRESS"/>
</dbReference>
<accession>A0AAP2YYV5</accession>
<dbReference type="PANTHER" id="PTHR46268">
    <property type="entry name" value="STRESS RESPONSE PROTEIN NHAX"/>
    <property type="match status" value="1"/>
</dbReference>
<dbReference type="Pfam" id="PF00582">
    <property type="entry name" value="Usp"/>
    <property type="match status" value="1"/>
</dbReference>
<comment type="similarity">
    <text evidence="1">Belongs to the universal stress protein A family.</text>
</comment>
<dbReference type="RefSeq" id="WP_338003484.1">
    <property type="nucleotide sequence ID" value="NZ_JAOPKA010000005.1"/>
</dbReference>